<name>A0ABU9US79_9GAMM</name>
<dbReference type="Gene3D" id="1.10.8.350">
    <property type="entry name" value="Bacterial muramidase"/>
    <property type="match status" value="2"/>
</dbReference>
<dbReference type="SUPFAM" id="SSF53955">
    <property type="entry name" value="Lysozyme-like"/>
    <property type="match status" value="1"/>
</dbReference>
<dbReference type="Pfam" id="PF13406">
    <property type="entry name" value="SLT_2"/>
    <property type="match status" value="1"/>
</dbReference>
<evidence type="ECO:0000313" key="4">
    <source>
        <dbReference type="Proteomes" id="UP001489333"/>
    </source>
</evidence>
<gene>
    <name evidence="3" type="ORF">AAGS29_10180</name>
</gene>
<evidence type="ECO:0000256" key="1">
    <source>
        <dbReference type="SAM" id="Phobius"/>
    </source>
</evidence>
<reference evidence="3 4" key="1">
    <citation type="submission" date="2024-04" db="EMBL/GenBank/DDBJ databases">
        <title>Novel Shewanella species isolated from Baltic Sea sediments.</title>
        <authorList>
            <person name="Martin-Rodriguez A.J."/>
            <person name="Fernandez-Juarez V."/>
            <person name="Valeriano V.D."/>
            <person name="Mihindukulasooriya I."/>
            <person name="Ceresnova L."/>
            <person name="Joffre E."/>
            <person name="Jensie-Markopoulos S."/>
            <person name="Moore E.R.B."/>
            <person name="Sjoling A."/>
        </authorList>
    </citation>
    <scope>NUCLEOTIDE SEQUENCE [LARGE SCALE GENOMIC DNA]</scope>
    <source>
        <strain evidence="3 4">VAX-SP0-0CM-1</strain>
    </source>
</reference>
<dbReference type="InterPro" id="IPR031304">
    <property type="entry name" value="SLT_2"/>
</dbReference>
<dbReference type="PANTHER" id="PTHR30163">
    <property type="entry name" value="MEMBRANE-BOUND LYTIC MUREIN TRANSGLYCOSYLASE B"/>
    <property type="match status" value="1"/>
</dbReference>
<dbReference type="EMBL" id="JBCHKU010000012">
    <property type="protein sequence ID" value="MEM6248962.1"/>
    <property type="molecule type" value="Genomic_DNA"/>
</dbReference>
<keyword evidence="4" id="KW-1185">Reference proteome</keyword>
<dbReference type="RefSeq" id="WP_342898876.1">
    <property type="nucleotide sequence ID" value="NZ_JBCHKT010000006.1"/>
</dbReference>
<evidence type="ECO:0000313" key="3">
    <source>
        <dbReference type="EMBL" id="MEM6248962.1"/>
    </source>
</evidence>
<dbReference type="Proteomes" id="UP001489333">
    <property type="component" value="Unassembled WGS sequence"/>
</dbReference>
<organism evidence="3 4">
    <name type="scientific">Shewanella vaxholmensis</name>
    <dbReference type="NCBI Taxonomy" id="3063535"/>
    <lineage>
        <taxon>Bacteria</taxon>
        <taxon>Pseudomonadati</taxon>
        <taxon>Pseudomonadota</taxon>
        <taxon>Gammaproteobacteria</taxon>
        <taxon>Alteromonadales</taxon>
        <taxon>Shewanellaceae</taxon>
        <taxon>Shewanella</taxon>
    </lineage>
</organism>
<feature type="domain" description="Transglycosylase SLT" evidence="2">
    <location>
        <begin position="187"/>
        <end position="328"/>
    </location>
</feature>
<feature type="transmembrane region" description="Helical" evidence="1">
    <location>
        <begin position="34"/>
        <end position="54"/>
    </location>
</feature>
<dbReference type="PANTHER" id="PTHR30163:SF8">
    <property type="entry name" value="LYTIC MUREIN TRANSGLYCOSYLASE"/>
    <property type="match status" value="1"/>
</dbReference>
<evidence type="ECO:0000259" key="2">
    <source>
        <dbReference type="Pfam" id="PF13406"/>
    </source>
</evidence>
<keyword evidence="1" id="KW-1133">Transmembrane helix</keyword>
<dbReference type="InterPro" id="IPR043426">
    <property type="entry name" value="MltB-like"/>
</dbReference>
<keyword evidence="1" id="KW-0472">Membrane</keyword>
<dbReference type="Gene3D" id="1.10.530.10">
    <property type="match status" value="2"/>
</dbReference>
<proteinExistence type="predicted"/>
<comment type="caution">
    <text evidence="3">The sequence shown here is derived from an EMBL/GenBank/DDBJ whole genome shotgun (WGS) entry which is preliminary data.</text>
</comment>
<accession>A0ABU9US79</accession>
<keyword evidence="1" id="KW-0812">Transmembrane</keyword>
<dbReference type="InterPro" id="IPR023346">
    <property type="entry name" value="Lysozyme-like_dom_sf"/>
</dbReference>
<sequence length="336" mass="37954">MHRYRAYLTQAYQTNAFPVKICHFGVYQNKLYRLAAYIFAPIRAFVCFIIWLSACSLPAMAQQPDEKISFSDYLIQLKQEASLQGISQTTLDLAFPQIKLFKKARATDSLQTEKTYNLDTYLADTVPEWKVDTARVLFKEHEQQLNAIASQYAVQPRFLVALWGLVSDFGEASGDYPVLSVTASLAFGAMGQTQLMPTDYLAYGQDGDGDGKKDIWHNTQDAFASAAYLLQQLGWNGNDTWGRQVQVPATLDLAVAGLDKPQSLAQWQTLGIRKFDHTYLPSREDINASLIMPDGVTGRKYLVYGNYRALMHWQNTDYFGISVAHLSERIKYPPIN</sequence>
<protein>
    <submittedName>
        <fullName evidence="3">Lytic murein transglycosylase</fullName>
    </submittedName>
</protein>
<dbReference type="CDD" id="cd13399">
    <property type="entry name" value="Slt35-like"/>
    <property type="match status" value="1"/>
</dbReference>